<evidence type="ECO:0000256" key="1">
    <source>
        <dbReference type="SAM" id="MobiDB-lite"/>
    </source>
</evidence>
<feature type="compositionally biased region" description="Low complexity" evidence="1">
    <location>
        <begin position="137"/>
        <end position="150"/>
    </location>
</feature>
<evidence type="ECO:0000313" key="2">
    <source>
        <dbReference type="EMBL" id="MFB9208837.1"/>
    </source>
</evidence>
<accession>A0ABV5IX46</accession>
<sequence>MTLPATATYYRNLGQFPGGGHVPGVGRRLRVRGLRAHSRTAGRTLEAKPLPLLAARYAPADLDAFSRARSGTVTRVPVRVERNPGASQAQVTSLRLEMSFDDGASRLPVPAVPAGSGWTAAVPNPRTAGFVSLRATAGPSPSPESGSPAPRAKLPTPS</sequence>
<keyword evidence="3" id="KW-1185">Reference proteome</keyword>
<organism evidence="2 3">
    <name type="scientific">Nonomuraea spiralis</name>
    <dbReference type="NCBI Taxonomy" id="46182"/>
    <lineage>
        <taxon>Bacteria</taxon>
        <taxon>Bacillati</taxon>
        <taxon>Actinomycetota</taxon>
        <taxon>Actinomycetes</taxon>
        <taxon>Streptosporangiales</taxon>
        <taxon>Streptosporangiaceae</taxon>
        <taxon>Nonomuraea</taxon>
    </lineage>
</organism>
<feature type="region of interest" description="Disordered" evidence="1">
    <location>
        <begin position="129"/>
        <end position="158"/>
    </location>
</feature>
<proteinExistence type="predicted"/>
<reference evidence="2 3" key="1">
    <citation type="submission" date="2024-09" db="EMBL/GenBank/DDBJ databases">
        <authorList>
            <person name="Sun Q."/>
            <person name="Mori K."/>
        </authorList>
    </citation>
    <scope>NUCLEOTIDE SEQUENCE [LARGE SCALE GENOMIC DNA]</scope>
    <source>
        <strain evidence="2 3">CCM 3426</strain>
    </source>
</reference>
<protein>
    <submittedName>
        <fullName evidence="2">Uncharacterized protein</fullName>
    </submittedName>
</protein>
<dbReference type="RefSeq" id="WP_189647837.1">
    <property type="nucleotide sequence ID" value="NZ_BMRC01000005.1"/>
</dbReference>
<name>A0ABV5IX46_9ACTN</name>
<comment type="caution">
    <text evidence="2">The sequence shown here is derived from an EMBL/GenBank/DDBJ whole genome shotgun (WGS) entry which is preliminary data.</text>
</comment>
<gene>
    <name evidence="2" type="ORF">ACFFV7_47175</name>
</gene>
<dbReference type="EMBL" id="JBHMEI010000078">
    <property type="protein sequence ID" value="MFB9208837.1"/>
    <property type="molecule type" value="Genomic_DNA"/>
</dbReference>
<dbReference type="Proteomes" id="UP001589647">
    <property type="component" value="Unassembled WGS sequence"/>
</dbReference>
<evidence type="ECO:0000313" key="3">
    <source>
        <dbReference type="Proteomes" id="UP001589647"/>
    </source>
</evidence>